<dbReference type="KEGG" id="vfm:VFMJ11_A0454"/>
<reference evidence="2" key="1">
    <citation type="submission" date="2008-08" db="EMBL/GenBank/DDBJ databases">
        <title>Complete sequence of Vibrio fischeri strain MJ11.</title>
        <authorList>
            <person name="Mandel M.J."/>
            <person name="Stabb E.V."/>
            <person name="Ruby E.G."/>
            <person name="Ferriera S."/>
            <person name="Johnson J."/>
            <person name="Kravitz S."/>
            <person name="Beeson K."/>
            <person name="Sutton G."/>
            <person name="Rogers Y.-H."/>
            <person name="Friedman R."/>
            <person name="Frazier M."/>
            <person name="Venter J.C."/>
        </authorList>
    </citation>
    <scope>NUCLEOTIDE SEQUENCE [LARGE SCALE GENOMIC DNA]</scope>
    <source>
        <strain evidence="2">MJ11</strain>
    </source>
</reference>
<dbReference type="AlphaFoldDB" id="B5ETJ1"/>
<proteinExistence type="predicted"/>
<evidence type="ECO:0000313" key="1">
    <source>
        <dbReference type="EMBL" id="ACH64579.1"/>
    </source>
</evidence>
<sequence>MYAHRWNEIDNAILSAEVKHFFTLNSLIDGSLTSSTKKIQY</sequence>
<accession>B5ETJ1</accession>
<organism evidence="1 2">
    <name type="scientific">Aliivibrio fischeri (strain MJ11)</name>
    <name type="common">Vibrio fischeri</name>
    <dbReference type="NCBI Taxonomy" id="388396"/>
    <lineage>
        <taxon>Bacteria</taxon>
        <taxon>Pseudomonadati</taxon>
        <taxon>Pseudomonadota</taxon>
        <taxon>Gammaproteobacteria</taxon>
        <taxon>Vibrionales</taxon>
        <taxon>Vibrionaceae</taxon>
        <taxon>Aliivibrio</taxon>
    </lineage>
</organism>
<dbReference type="EMBL" id="CP001133">
    <property type="protein sequence ID" value="ACH64579.1"/>
    <property type="molecule type" value="Genomic_DNA"/>
</dbReference>
<name>B5ETJ1_ALIFM</name>
<evidence type="ECO:0000313" key="2">
    <source>
        <dbReference type="Proteomes" id="UP000001857"/>
    </source>
</evidence>
<dbReference type="Proteomes" id="UP000001857">
    <property type="component" value="Chromosome II"/>
</dbReference>
<protein>
    <submittedName>
        <fullName evidence="1">Uncharacterized protein</fullName>
    </submittedName>
</protein>
<reference evidence="1 2" key="2">
    <citation type="journal article" date="2009" name="Nature">
        <title>A single regulatory gene is sufficient to alter bacterial host range.</title>
        <authorList>
            <person name="Mandel M.J."/>
            <person name="Wollenberg M.S."/>
            <person name="Stabb E.V."/>
            <person name="Visick K.L."/>
            <person name="Ruby E.G."/>
        </authorList>
    </citation>
    <scope>NUCLEOTIDE SEQUENCE [LARGE SCALE GENOMIC DNA]</scope>
    <source>
        <strain evidence="1 2">MJ11</strain>
    </source>
</reference>
<gene>
    <name evidence="1" type="ordered locus">VFMJ11_A0454</name>
</gene>
<dbReference type="HOGENOM" id="CLU_3278464_0_0_6"/>